<keyword evidence="2" id="KW-0560">Oxidoreductase</keyword>
<evidence type="ECO:0000256" key="1">
    <source>
        <dbReference type="ARBA" id="ARBA00006056"/>
    </source>
</evidence>
<organism evidence="3 4">
    <name type="scientific">Kushneria indalinina DSM 14324</name>
    <dbReference type="NCBI Taxonomy" id="1122140"/>
    <lineage>
        <taxon>Bacteria</taxon>
        <taxon>Pseudomonadati</taxon>
        <taxon>Pseudomonadota</taxon>
        <taxon>Gammaproteobacteria</taxon>
        <taxon>Oceanospirillales</taxon>
        <taxon>Halomonadaceae</taxon>
        <taxon>Kushneria</taxon>
    </lineage>
</organism>
<dbReference type="OrthoDB" id="9769447at2"/>
<dbReference type="InterPro" id="IPR003767">
    <property type="entry name" value="Malate/L-lactate_DH-like"/>
</dbReference>
<dbReference type="Gene3D" id="1.10.1530.10">
    <property type="match status" value="1"/>
</dbReference>
<dbReference type="PANTHER" id="PTHR11091:SF0">
    <property type="entry name" value="MALATE DEHYDROGENASE"/>
    <property type="match status" value="1"/>
</dbReference>
<accession>A0A3D9DWA7</accession>
<proteinExistence type="inferred from homology"/>
<reference evidence="3 4" key="1">
    <citation type="submission" date="2018-07" db="EMBL/GenBank/DDBJ databases">
        <title>Genomic Encyclopedia of Type Strains, Phase IV (KMG-IV): sequencing the most valuable type-strain genomes for metagenomic binning, comparative biology and taxonomic classification.</title>
        <authorList>
            <person name="Goeker M."/>
        </authorList>
    </citation>
    <scope>NUCLEOTIDE SEQUENCE [LARGE SCALE GENOMIC DNA]</scope>
    <source>
        <strain evidence="3 4">DSM 14324</strain>
    </source>
</reference>
<dbReference type="GO" id="GO:0016491">
    <property type="term" value="F:oxidoreductase activity"/>
    <property type="evidence" value="ECO:0007669"/>
    <property type="project" value="UniProtKB-KW"/>
</dbReference>
<comment type="caution">
    <text evidence="3">The sequence shown here is derived from an EMBL/GenBank/DDBJ whole genome shotgun (WGS) entry which is preliminary data.</text>
</comment>
<dbReference type="AlphaFoldDB" id="A0A3D9DWA7"/>
<dbReference type="Pfam" id="PF02615">
    <property type="entry name" value="Ldh_2"/>
    <property type="match status" value="1"/>
</dbReference>
<dbReference type="EMBL" id="QRDJ01000007">
    <property type="protein sequence ID" value="REC94951.1"/>
    <property type="molecule type" value="Genomic_DNA"/>
</dbReference>
<dbReference type="RefSeq" id="WP_115854036.1">
    <property type="nucleotide sequence ID" value="NZ_QRDJ01000007.1"/>
</dbReference>
<evidence type="ECO:0000313" key="3">
    <source>
        <dbReference type="EMBL" id="REC94951.1"/>
    </source>
</evidence>
<gene>
    <name evidence="3" type="ORF">C8D72_1782</name>
</gene>
<name>A0A3D9DWA7_9GAMM</name>
<dbReference type="Gene3D" id="3.30.1370.60">
    <property type="entry name" value="Hypothetical oxidoreductase yiak, domain 2"/>
    <property type="match status" value="1"/>
</dbReference>
<protein>
    <submittedName>
        <fullName evidence="3">LDH2 family malate/lactate/ureidoglycolate dehydrogenase</fullName>
    </submittedName>
</protein>
<sequence>MEHYITLSLEAAQALSRRILQRAGFSAGHVEAITRSVVAAQRDECHSHGLYRLLGIVETAERGGLNPQAMPEVIDQAPGIVRVDAHYGSSLLAFEQGLAPLKEKAERNGIAVLAINHCFHFSALWSEVEALSKMGLAGLAMNPTHAFVAPAGGMRALLGTNPFAFSWPRPGENPYTFDFATSMVARGEIELHHRAGDSIPDSWALDDQGQPTTDPATALDGAMLPFGGHKGSALSTMIELLAGPLIGDALSHETQAANEAGTGRPCHGELVIALSPKAFLGEQSEAGLLHAEKLFEEMLGQGARLPSQRRFEARSRSLKEGVTIPAALYRDLNALAGEEPAGEEENAH</sequence>
<dbReference type="Proteomes" id="UP000256334">
    <property type="component" value="Unassembled WGS sequence"/>
</dbReference>
<evidence type="ECO:0000313" key="4">
    <source>
        <dbReference type="Proteomes" id="UP000256334"/>
    </source>
</evidence>
<evidence type="ECO:0000256" key="2">
    <source>
        <dbReference type="ARBA" id="ARBA00023002"/>
    </source>
</evidence>
<dbReference type="InterPro" id="IPR043143">
    <property type="entry name" value="Mal/L-sulf/L-lact_DH-like_NADP"/>
</dbReference>
<dbReference type="InterPro" id="IPR043144">
    <property type="entry name" value="Mal/L-sulf/L-lact_DH-like_ah"/>
</dbReference>
<keyword evidence="4" id="KW-1185">Reference proteome</keyword>
<dbReference type="PANTHER" id="PTHR11091">
    <property type="entry name" value="OXIDOREDUCTASE-RELATED"/>
    <property type="match status" value="1"/>
</dbReference>
<dbReference type="InterPro" id="IPR036111">
    <property type="entry name" value="Mal/L-sulfo/L-lacto_DH-like_sf"/>
</dbReference>
<dbReference type="SUPFAM" id="SSF89733">
    <property type="entry name" value="L-sulfolactate dehydrogenase-like"/>
    <property type="match status" value="1"/>
</dbReference>
<comment type="similarity">
    <text evidence="1">Belongs to the LDH2/MDH2 oxidoreductase family.</text>
</comment>